<reference evidence="9" key="1">
    <citation type="submission" date="2025-08" db="UniProtKB">
        <authorList>
            <consortium name="RefSeq"/>
        </authorList>
    </citation>
    <scope>IDENTIFICATION</scope>
</reference>
<evidence type="ECO:0000256" key="4">
    <source>
        <dbReference type="ARBA" id="ARBA00023242"/>
    </source>
</evidence>
<keyword evidence="8" id="KW-1185">Reference proteome</keyword>
<name>A0AAJ7SGI9_9ACAR</name>
<protein>
    <recommendedName>
        <fullName evidence="3">Protein Dr1</fullName>
    </recommendedName>
    <alternativeName>
        <fullName evidence="6">Down-regulator of transcription 1</fullName>
    </alternativeName>
    <alternativeName>
        <fullName evidence="5">Negative cofactor 2-beta</fullName>
    </alternativeName>
</protein>
<dbReference type="FunFam" id="1.10.20.10:FF:000019">
    <property type="entry name" value="Negative cofactor 2 beta"/>
    <property type="match status" value="1"/>
</dbReference>
<dbReference type="PANTHER" id="PTHR46138:SF1">
    <property type="entry name" value="PROTEIN DR1"/>
    <property type="match status" value="1"/>
</dbReference>
<dbReference type="GO" id="GO:0017025">
    <property type="term" value="F:TBP-class protein binding"/>
    <property type="evidence" value="ECO:0007669"/>
    <property type="project" value="TreeGrafter"/>
</dbReference>
<gene>
    <name evidence="9" type="primary">LOC114828262</name>
</gene>
<dbReference type="CTD" id="34875"/>
<sequence length="170" mass="19199">MEMPSASGASSNSEEDDLTIPRAAMNKMLKELLPNVRIANESRELVLMCCTEFIHHIATQANSVCNSNQKKTINAEHILTALDDLGFSEYREDAQRVFADCKEVAAKRRKQSTRLEHLGVPEEELLRQQQELFARARQEQAEQAQQDWVHMQQAAVAALPAVNDSDDDDY</sequence>
<dbReference type="GO" id="GO:0016251">
    <property type="term" value="F:RNA polymerase II general transcription initiation factor activity"/>
    <property type="evidence" value="ECO:0007669"/>
    <property type="project" value="TreeGrafter"/>
</dbReference>
<dbReference type="KEGG" id="goe:114828262"/>
<proteinExistence type="inferred from homology"/>
<dbReference type="GO" id="GO:0051123">
    <property type="term" value="P:RNA polymerase II preinitiation complex assembly"/>
    <property type="evidence" value="ECO:0007669"/>
    <property type="project" value="TreeGrafter"/>
</dbReference>
<dbReference type="InterPro" id="IPR003958">
    <property type="entry name" value="CBFA_NFYB_domain"/>
</dbReference>
<evidence type="ECO:0000313" key="9">
    <source>
        <dbReference type="RefSeq" id="XP_028967513.1"/>
    </source>
</evidence>
<dbReference type="AlphaFoldDB" id="A0AAJ7SGI9"/>
<comment type="subcellular location">
    <subcellularLocation>
        <location evidence="1">Nucleus</location>
    </subcellularLocation>
</comment>
<dbReference type="PANTHER" id="PTHR46138">
    <property type="entry name" value="PROTEIN DR1"/>
    <property type="match status" value="1"/>
</dbReference>
<dbReference type="RefSeq" id="XP_028967513.1">
    <property type="nucleotide sequence ID" value="XM_029111680.1"/>
</dbReference>
<dbReference type="InterPro" id="IPR009072">
    <property type="entry name" value="Histone-fold"/>
</dbReference>
<evidence type="ECO:0000256" key="1">
    <source>
        <dbReference type="ARBA" id="ARBA00004123"/>
    </source>
</evidence>
<evidence type="ECO:0000256" key="5">
    <source>
        <dbReference type="ARBA" id="ARBA00030451"/>
    </source>
</evidence>
<dbReference type="GO" id="GO:0017054">
    <property type="term" value="C:negative cofactor 2 complex"/>
    <property type="evidence" value="ECO:0007669"/>
    <property type="project" value="InterPro"/>
</dbReference>
<comment type="similarity">
    <text evidence="2">Belongs to the NC2 beta/DR1 family.</text>
</comment>
<dbReference type="Proteomes" id="UP000694867">
    <property type="component" value="Unplaced"/>
</dbReference>
<evidence type="ECO:0000259" key="7">
    <source>
        <dbReference type="Pfam" id="PF00808"/>
    </source>
</evidence>
<dbReference type="GO" id="GO:0046982">
    <property type="term" value="F:protein heterodimerization activity"/>
    <property type="evidence" value="ECO:0007669"/>
    <property type="project" value="InterPro"/>
</dbReference>
<keyword evidence="4" id="KW-0539">Nucleus</keyword>
<evidence type="ECO:0000256" key="3">
    <source>
        <dbReference type="ARBA" id="ARBA00018742"/>
    </source>
</evidence>
<dbReference type="GeneID" id="114828262"/>
<dbReference type="InterPro" id="IPR042225">
    <property type="entry name" value="Ncb2"/>
</dbReference>
<dbReference type="Pfam" id="PF00808">
    <property type="entry name" value="CBFD_NFYB_HMF"/>
    <property type="match status" value="1"/>
</dbReference>
<dbReference type="Gene3D" id="1.10.20.10">
    <property type="entry name" value="Histone, subunit A"/>
    <property type="match status" value="1"/>
</dbReference>
<accession>A0AAJ7SGI9</accession>
<evidence type="ECO:0000256" key="2">
    <source>
        <dbReference type="ARBA" id="ARBA00009245"/>
    </source>
</evidence>
<evidence type="ECO:0000256" key="6">
    <source>
        <dbReference type="ARBA" id="ARBA00032651"/>
    </source>
</evidence>
<dbReference type="SUPFAM" id="SSF47113">
    <property type="entry name" value="Histone-fold"/>
    <property type="match status" value="1"/>
</dbReference>
<evidence type="ECO:0000313" key="8">
    <source>
        <dbReference type="Proteomes" id="UP000694867"/>
    </source>
</evidence>
<feature type="domain" description="Transcription factor CBF/NF-Y/archaeal histone" evidence="7">
    <location>
        <begin position="19"/>
        <end position="82"/>
    </location>
</feature>
<organism evidence="8 9">
    <name type="scientific">Galendromus occidentalis</name>
    <name type="common">western predatory mite</name>
    <dbReference type="NCBI Taxonomy" id="34638"/>
    <lineage>
        <taxon>Eukaryota</taxon>
        <taxon>Metazoa</taxon>
        <taxon>Ecdysozoa</taxon>
        <taxon>Arthropoda</taxon>
        <taxon>Chelicerata</taxon>
        <taxon>Arachnida</taxon>
        <taxon>Acari</taxon>
        <taxon>Parasitiformes</taxon>
        <taxon>Mesostigmata</taxon>
        <taxon>Gamasina</taxon>
        <taxon>Phytoseioidea</taxon>
        <taxon>Phytoseiidae</taxon>
        <taxon>Typhlodrominae</taxon>
        <taxon>Galendromus</taxon>
    </lineage>
</organism>
<dbReference type="GO" id="GO:0000122">
    <property type="term" value="P:negative regulation of transcription by RNA polymerase II"/>
    <property type="evidence" value="ECO:0007669"/>
    <property type="project" value="InterPro"/>
</dbReference>
<dbReference type="CDD" id="cd22905">
    <property type="entry name" value="HFD_Dr1"/>
    <property type="match status" value="1"/>
</dbReference>